<dbReference type="EMBL" id="JARGDH010000003">
    <property type="protein sequence ID" value="KAL0273206.1"/>
    <property type="molecule type" value="Genomic_DNA"/>
</dbReference>
<organism evidence="1">
    <name type="scientific">Menopon gallinae</name>
    <name type="common">poultry shaft louse</name>
    <dbReference type="NCBI Taxonomy" id="328185"/>
    <lineage>
        <taxon>Eukaryota</taxon>
        <taxon>Metazoa</taxon>
        <taxon>Ecdysozoa</taxon>
        <taxon>Arthropoda</taxon>
        <taxon>Hexapoda</taxon>
        <taxon>Insecta</taxon>
        <taxon>Pterygota</taxon>
        <taxon>Neoptera</taxon>
        <taxon>Paraneoptera</taxon>
        <taxon>Psocodea</taxon>
        <taxon>Troctomorpha</taxon>
        <taxon>Phthiraptera</taxon>
        <taxon>Amblycera</taxon>
        <taxon>Menoponidae</taxon>
        <taxon>Menopon</taxon>
    </lineage>
</organism>
<protein>
    <recommendedName>
        <fullName evidence="2">Meiosis-specific nuclear structural protein 1</fullName>
    </recommendedName>
</protein>
<comment type="caution">
    <text evidence="1">The sequence shown here is derived from an EMBL/GenBank/DDBJ whole genome shotgun (WGS) entry which is preliminary data.</text>
</comment>
<name>A0AAW2HUK4_9NEOP</name>
<evidence type="ECO:0008006" key="2">
    <source>
        <dbReference type="Google" id="ProtNLM"/>
    </source>
</evidence>
<reference evidence="1" key="1">
    <citation type="journal article" date="2024" name="Gigascience">
        <title>Chromosome-level genome of the poultry shaft louse Menopon gallinae provides insight into the host-switching and adaptive evolution of parasitic lice.</title>
        <authorList>
            <person name="Xu Y."/>
            <person name="Ma L."/>
            <person name="Liu S."/>
            <person name="Liang Y."/>
            <person name="Liu Q."/>
            <person name="He Z."/>
            <person name="Tian L."/>
            <person name="Duan Y."/>
            <person name="Cai W."/>
            <person name="Li H."/>
            <person name="Song F."/>
        </authorList>
    </citation>
    <scope>NUCLEOTIDE SEQUENCE</scope>
    <source>
        <strain evidence="1">Cailab_2023a</strain>
    </source>
</reference>
<proteinExistence type="predicted"/>
<sequence length="473" mass="57470">MCDRLPQRKVPKPRLITYKILTQEEWNRINRHLLTLDKLKKCDGTSSCLERRVTSTLDRLNKRSEMSKQMLREKRKNKTCIPEPEPVRRPLKSETKKEEIINMAKTILFENKDYARRLLRGLGLSTVLHERERQVNFNRALKNRLMMKEMETNTKLREDVLRYQEEELMRKTKQKERTDSFRKELDKQLCEKMEARRRNEIEKQREKDDLIKMNEEIKAIIERERLANEKRREKLKKDIEDYTKGELEIRENLKKKEIEQEEVNKIYQVVASELDRKRRDLETAPFKKTRVADEEIFKEKCELLQIHGDGDKKLKEFMKLREARKLQVLKDTLLSQQSAEEEMETRELDNSLERRKSFLQRCRKDEADRLRAQREREERRRMMKNLMMFYVHQWKEKEEGQKKEKEMDKYYVPDFTKENELIDKYCDHILDLVKNNKRPLYPIEAAVKEIKKEFGLVGEKNMNFLKSNVPIGR</sequence>
<dbReference type="InterPro" id="IPR039986">
    <property type="entry name" value="CFAP210"/>
</dbReference>
<dbReference type="PANTHER" id="PTHR28663:SF1">
    <property type="entry name" value="CILIA- AND FLAGELLA- ASSOCIATED PROTEIN 210"/>
    <property type="match status" value="1"/>
</dbReference>
<dbReference type="AlphaFoldDB" id="A0AAW2HUK4"/>
<accession>A0AAW2HUK4</accession>
<evidence type="ECO:0000313" key="1">
    <source>
        <dbReference type="EMBL" id="KAL0273206.1"/>
    </source>
</evidence>
<gene>
    <name evidence="1" type="ORF">PYX00_005937</name>
</gene>
<dbReference type="PANTHER" id="PTHR28663">
    <property type="entry name" value="COILED-COIL DOMAIN-CONTAINING PROTEIN 173"/>
    <property type="match status" value="1"/>
</dbReference>